<dbReference type="SUPFAM" id="SSF52499">
    <property type="entry name" value="Isochorismatase-like hydrolases"/>
    <property type="match status" value="1"/>
</dbReference>
<comment type="caution">
    <text evidence="4">The sequence shown here is derived from an EMBL/GenBank/DDBJ whole genome shotgun (WGS) entry which is preliminary data.</text>
</comment>
<reference evidence="4 5" key="1">
    <citation type="submission" date="2018-08" db="EMBL/GenBank/DDBJ databases">
        <title>Altererythrobacter sp.Ery1 and Ery12, the genome sequencing of novel strains in genus Alterythrobacter.</title>
        <authorList>
            <person name="Cheng H."/>
            <person name="Wu Y.-H."/>
            <person name="Fang C."/>
            <person name="Xu X.-W."/>
        </authorList>
    </citation>
    <scope>NUCLEOTIDE SEQUENCE [LARGE SCALE GENOMIC DNA]</scope>
    <source>
        <strain evidence="4 5">Ery1</strain>
    </source>
</reference>
<dbReference type="PRINTS" id="PR01398">
    <property type="entry name" value="ISCHRISMTASE"/>
</dbReference>
<protein>
    <submittedName>
        <fullName evidence="4">Cysteine hydrolase</fullName>
    </submittedName>
</protein>
<evidence type="ECO:0000313" key="4">
    <source>
        <dbReference type="EMBL" id="RIV79968.1"/>
    </source>
</evidence>
<dbReference type="InterPro" id="IPR016291">
    <property type="entry name" value="Isochorismatase"/>
</dbReference>
<organism evidence="4 5">
    <name type="scientific">Pelagerythrobacter aerophilus</name>
    <dbReference type="NCBI Taxonomy" id="2306995"/>
    <lineage>
        <taxon>Bacteria</taxon>
        <taxon>Pseudomonadati</taxon>
        <taxon>Pseudomonadota</taxon>
        <taxon>Alphaproteobacteria</taxon>
        <taxon>Sphingomonadales</taxon>
        <taxon>Erythrobacteraceae</taxon>
        <taxon>Pelagerythrobacter</taxon>
    </lineage>
</organism>
<evidence type="ECO:0000313" key="5">
    <source>
        <dbReference type="Proteomes" id="UP000285092"/>
    </source>
</evidence>
<accession>A0A418NKL9</accession>
<gene>
    <name evidence="4" type="ORF">D2V04_03825</name>
</gene>
<dbReference type="PANTHER" id="PTHR43540">
    <property type="entry name" value="PEROXYUREIDOACRYLATE/UREIDOACRYLATE AMIDOHYDROLASE-RELATED"/>
    <property type="match status" value="1"/>
</dbReference>
<name>A0A418NKL9_9SPHN</name>
<dbReference type="RefSeq" id="WP_119511983.1">
    <property type="nucleotide sequence ID" value="NZ_QXFK01000013.1"/>
</dbReference>
<dbReference type="Pfam" id="PF00857">
    <property type="entry name" value="Isochorismatase"/>
    <property type="match status" value="1"/>
</dbReference>
<dbReference type="Gene3D" id="3.40.50.850">
    <property type="entry name" value="Isochorismatase-like"/>
    <property type="match status" value="1"/>
</dbReference>
<keyword evidence="1 4" id="KW-0378">Hydrolase</keyword>
<dbReference type="Proteomes" id="UP000285092">
    <property type="component" value="Unassembled WGS sequence"/>
</dbReference>
<evidence type="ECO:0000259" key="3">
    <source>
        <dbReference type="Pfam" id="PF00857"/>
    </source>
</evidence>
<evidence type="ECO:0000256" key="2">
    <source>
        <dbReference type="SAM" id="MobiDB-lite"/>
    </source>
</evidence>
<dbReference type="InterPro" id="IPR000868">
    <property type="entry name" value="Isochorismatase-like_dom"/>
</dbReference>
<dbReference type="InterPro" id="IPR050272">
    <property type="entry name" value="Isochorismatase-like_hydrls"/>
</dbReference>
<dbReference type="GO" id="GO:0008908">
    <property type="term" value="F:isochorismatase activity"/>
    <property type="evidence" value="ECO:0007669"/>
    <property type="project" value="InterPro"/>
</dbReference>
<keyword evidence="5" id="KW-1185">Reference proteome</keyword>
<evidence type="ECO:0000256" key="1">
    <source>
        <dbReference type="ARBA" id="ARBA00022801"/>
    </source>
</evidence>
<sequence>MPPSLRLRLARQRGAEARPRPRKHSSLNRSQHSRGAEAPRGPRVSGTPGAQLDPRLAWDKADIILVKKRYSAFFRTGLDEVLDRHGIGELVLAGANTHACVRTSAIDAYRRDLRVILASDCLSSYDEGHAADSLRYIAGNIGRVLTNDEIRQHLSCRSSNV</sequence>
<feature type="domain" description="Isochorismatase-like" evidence="3">
    <location>
        <begin position="27"/>
        <end position="148"/>
    </location>
</feature>
<dbReference type="OrthoDB" id="9807387at2"/>
<dbReference type="CDD" id="cd00431">
    <property type="entry name" value="cysteine_hydrolases"/>
    <property type="match status" value="1"/>
</dbReference>
<proteinExistence type="predicted"/>
<dbReference type="AlphaFoldDB" id="A0A418NKL9"/>
<dbReference type="InterPro" id="IPR036380">
    <property type="entry name" value="Isochorismatase-like_sf"/>
</dbReference>
<dbReference type="PANTHER" id="PTHR43540:SF6">
    <property type="entry name" value="ISOCHORISMATASE-LIKE DOMAIN-CONTAINING PROTEIN"/>
    <property type="match status" value="1"/>
</dbReference>
<feature type="region of interest" description="Disordered" evidence="2">
    <location>
        <begin position="1"/>
        <end position="52"/>
    </location>
</feature>
<dbReference type="EMBL" id="QXFK01000013">
    <property type="protein sequence ID" value="RIV79968.1"/>
    <property type="molecule type" value="Genomic_DNA"/>
</dbReference>